<organism evidence="3 4">
    <name type="scientific">Streptomyces roseolilacinus</name>
    <dbReference type="NCBI Taxonomy" id="66904"/>
    <lineage>
        <taxon>Bacteria</taxon>
        <taxon>Bacillati</taxon>
        <taxon>Actinomycetota</taxon>
        <taxon>Actinomycetes</taxon>
        <taxon>Kitasatosporales</taxon>
        <taxon>Streptomycetaceae</taxon>
        <taxon>Streptomyces</taxon>
    </lineage>
</organism>
<dbReference type="RefSeq" id="WP_189529830.1">
    <property type="nucleotide sequence ID" value="NZ_BMSV01000001.1"/>
</dbReference>
<dbReference type="CDD" id="cd00093">
    <property type="entry name" value="HTH_XRE"/>
    <property type="match status" value="1"/>
</dbReference>
<dbReference type="EMBL" id="BMSV01000001">
    <property type="protein sequence ID" value="GGP92697.1"/>
    <property type="molecule type" value="Genomic_DNA"/>
</dbReference>
<feature type="compositionally biased region" description="Low complexity" evidence="1">
    <location>
        <begin position="173"/>
        <end position="217"/>
    </location>
</feature>
<feature type="compositionally biased region" description="Low complexity" evidence="1">
    <location>
        <begin position="286"/>
        <end position="329"/>
    </location>
</feature>
<dbReference type="SMART" id="SM00530">
    <property type="entry name" value="HTH_XRE"/>
    <property type="match status" value="1"/>
</dbReference>
<feature type="region of interest" description="Disordered" evidence="1">
    <location>
        <begin position="266"/>
        <end position="338"/>
    </location>
</feature>
<sequence length="543" mass="55372">MEDFAEALRGLKERSGLSYGALAKRAHMSTSTLHRYCNGDAVPTEFAPVERLARLCGASRDEMVALHRRWIVADEARRRARTAPPEAAAPGRPEDAVGSGRPPAGERSSAGERLTVMGSAGGGSSAEPAGQGESVGSAGQGESVGSAGQGESVGSAGQGDDVGSAGQGEADGAVHPAASAAPAGSAGPVGPIGRPDGVAPAGPEPAPGADTAAASDPVAVIASPPVRPSGARIRRRRVRLAAAAAAVVALTASAALALTMDSRAPKSSVDASGEWHTTPARPLVPAGPSSTTASATPTPSAPTGTPSPSATASPTTTAAPSGTESPRSAAPERRRSGVPLTVDVRPYVWRDPCSQVYMVDRPPTRVPPPPSEQGARGWAAPLGGVPGGDVLMELSVQATGDETVVLHALHVRMVEKDAPLPWNAYTMGVGCGGEMRPMGLDVNLDAAQPRAVPVAGLQGDREIPASDFPYKVSADDPQMLRVTAHTTGHSVRWYLELEWSSEGRRGTLRLDDRGRPFATSATTGRPTFDYPLGSGGWIPHVSG</sequence>
<proteinExistence type="predicted"/>
<dbReference type="SUPFAM" id="SSF47413">
    <property type="entry name" value="lambda repressor-like DNA-binding domains"/>
    <property type="match status" value="1"/>
</dbReference>
<dbReference type="InterPro" id="IPR010982">
    <property type="entry name" value="Lambda_DNA-bd_dom_sf"/>
</dbReference>
<name>A0A918EIY0_9ACTN</name>
<reference evidence="3" key="2">
    <citation type="submission" date="2020-09" db="EMBL/GenBank/DDBJ databases">
        <authorList>
            <person name="Sun Q."/>
            <person name="Ohkuma M."/>
        </authorList>
    </citation>
    <scope>NUCLEOTIDE SEQUENCE</scope>
    <source>
        <strain evidence="3">JCM 4335</strain>
    </source>
</reference>
<evidence type="ECO:0000313" key="4">
    <source>
        <dbReference type="Proteomes" id="UP000654123"/>
    </source>
</evidence>
<dbReference type="InterPro" id="IPR001387">
    <property type="entry name" value="Cro/C1-type_HTH"/>
</dbReference>
<evidence type="ECO:0000259" key="2">
    <source>
        <dbReference type="PROSITE" id="PS50943"/>
    </source>
</evidence>
<dbReference type="Gene3D" id="1.10.260.40">
    <property type="entry name" value="lambda repressor-like DNA-binding domains"/>
    <property type="match status" value="1"/>
</dbReference>
<feature type="region of interest" description="Disordered" evidence="1">
    <location>
        <begin position="78"/>
        <end position="225"/>
    </location>
</feature>
<dbReference type="GO" id="GO:0003677">
    <property type="term" value="F:DNA binding"/>
    <property type="evidence" value="ECO:0007669"/>
    <property type="project" value="InterPro"/>
</dbReference>
<accession>A0A918EIY0</accession>
<protein>
    <recommendedName>
        <fullName evidence="2">HTH cro/C1-type domain-containing protein</fullName>
    </recommendedName>
</protein>
<evidence type="ECO:0000256" key="1">
    <source>
        <dbReference type="SAM" id="MobiDB-lite"/>
    </source>
</evidence>
<feature type="domain" description="HTH cro/C1-type" evidence="2">
    <location>
        <begin position="8"/>
        <end position="63"/>
    </location>
</feature>
<feature type="compositionally biased region" description="Low complexity" evidence="1">
    <location>
        <begin position="125"/>
        <end position="134"/>
    </location>
</feature>
<dbReference type="PROSITE" id="PS50943">
    <property type="entry name" value="HTH_CROC1"/>
    <property type="match status" value="1"/>
</dbReference>
<reference evidence="3" key="1">
    <citation type="journal article" date="2014" name="Int. J. Syst. Evol. Microbiol.">
        <title>Complete genome sequence of Corynebacterium casei LMG S-19264T (=DSM 44701T), isolated from a smear-ripened cheese.</title>
        <authorList>
            <consortium name="US DOE Joint Genome Institute (JGI-PGF)"/>
            <person name="Walter F."/>
            <person name="Albersmeier A."/>
            <person name="Kalinowski J."/>
            <person name="Ruckert C."/>
        </authorList>
    </citation>
    <scope>NUCLEOTIDE SEQUENCE</scope>
    <source>
        <strain evidence="3">JCM 4335</strain>
    </source>
</reference>
<dbReference type="Proteomes" id="UP000654123">
    <property type="component" value="Unassembled WGS sequence"/>
</dbReference>
<comment type="caution">
    <text evidence="3">The sequence shown here is derived from an EMBL/GenBank/DDBJ whole genome shotgun (WGS) entry which is preliminary data.</text>
</comment>
<keyword evidence="4" id="KW-1185">Reference proteome</keyword>
<dbReference type="Pfam" id="PF13560">
    <property type="entry name" value="HTH_31"/>
    <property type="match status" value="1"/>
</dbReference>
<dbReference type="AlphaFoldDB" id="A0A918EIY0"/>
<gene>
    <name evidence="3" type="ORF">GCM10010249_08500</name>
</gene>
<feature type="compositionally biased region" description="Low complexity" evidence="1">
    <location>
        <begin position="82"/>
        <end position="91"/>
    </location>
</feature>
<evidence type="ECO:0000313" key="3">
    <source>
        <dbReference type="EMBL" id="GGP92697.1"/>
    </source>
</evidence>